<dbReference type="RefSeq" id="WP_001038567.1">
    <property type="nucleotide sequence ID" value="NZ_AP031582.1"/>
</dbReference>
<proteinExistence type="predicted"/>
<dbReference type="SUPFAM" id="SSF101386">
    <property type="entry name" value="all-alpha NTP pyrophosphatases"/>
    <property type="match status" value="1"/>
</dbReference>
<accession>A0A368MW03</accession>
<dbReference type="AlphaFoldDB" id="A0A368MW03"/>
<name>A0A368MW03_ACIBA</name>
<reference evidence="1" key="1">
    <citation type="submission" date="2020-12" db="EMBL/GenBank/DDBJ databases">
        <authorList>
            <consortium name="Clinical and Environmental Microbiology Branch: Whole genome sequencing antimicrobial resistance pathogens in the healthcare setting"/>
        </authorList>
    </citation>
    <scope>NUCLEOTIDE SEQUENCE</scope>
    <source>
        <strain evidence="1">2018HL-00813</strain>
    </source>
</reference>
<protein>
    <submittedName>
        <fullName evidence="1">Uncharacterized protein</fullName>
    </submittedName>
</protein>
<organism evidence="1">
    <name type="scientific">Acinetobacter baumannii</name>
    <dbReference type="NCBI Taxonomy" id="470"/>
    <lineage>
        <taxon>Bacteria</taxon>
        <taxon>Pseudomonadati</taxon>
        <taxon>Pseudomonadota</taxon>
        <taxon>Gammaproteobacteria</taxon>
        <taxon>Moraxellales</taxon>
        <taxon>Moraxellaceae</taxon>
        <taxon>Acinetobacter</taxon>
        <taxon>Acinetobacter calcoaceticus/baumannii complex</taxon>
    </lineage>
</organism>
<evidence type="ECO:0000313" key="2">
    <source>
        <dbReference type="EMBL" id="QTK42416.1"/>
    </source>
</evidence>
<sequence>MNKMSHEQFLLMKLAEEATEVAQIALKTAQFGMNEKHPAMELNNKQRIHLELNDLLAIVDELNSWYHFNYQPDHLAKIRKIEKLNEYLGYSIKLGKVEDPWSFSKEKATGSLEG</sequence>
<dbReference type="EMBL" id="AAYLMQ010000068">
    <property type="protein sequence ID" value="EGY2379173.1"/>
    <property type="molecule type" value="Genomic_DNA"/>
</dbReference>
<reference evidence="2" key="2">
    <citation type="submission" date="2021-03" db="EMBL/GenBank/DDBJ databases">
        <title>Complete genome sequencing of Acinetobacter baumannii.</title>
        <authorList>
            <person name="Yadav B."/>
            <person name="Makwana N."/>
            <person name="Kharat A.S."/>
            <person name="Veeraraghavan B."/>
            <person name="Vijayakumar S."/>
            <person name="Priya M."/>
        </authorList>
    </citation>
    <scope>NUCLEOTIDE SEQUENCE</scope>
    <source>
        <strain evidence="2">KSK6</strain>
    </source>
</reference>
<dbReference type="EMBL" id="CP072270">
    <property type="protein sequence ID" value="QTK42416.1"/>
    <property type="molecule type" value="Genomic_DNA"/>
</dbReference>
<gene>
    <name evidence="2" type="ORF">J6E47_13430</name>
    <name evidence="1" type="ORF">JHZ39_003608</name>
</gene>
<evidence type="ECO:0000313" key="1">
    <source>
        <dbReference type="EMBL" id="EGY2379173.1"/>
    </source>
</evidence>
<dbReference type="Gene3D" id="1.10.287.1080">
    <property type="entry name" value="MazG-like"/>
    <property type="match status" value="1"/>
</dbReference>
<dbReference type="Proteomes" id="UP000664966">
    <property type="component" value="Chromosome"/>
</dbReference>